<dbReference type="EMBL" id="AP022581">
    <property type="protein sequence ID" value="BBX96671.1"/>
    <property type="molecule type" value="Genomic_DNA"/>
</dbReference>
<evidence type="ECO:0000313" key="7">
    <source>
        <dbReference type="EMBL" id="BBX96671.1"/>
    </source>
</evidence>
<evidence type="ECO:0000256" key="3">
    <source>
        <dbReference type="ARBA" id="ARBA00022989"/>
    </source>
</evidence>
<dbReference type="InterPro" id="IPR049453">
    <property type="entry name" value="Memb_transporter_dom"/>
</dbReference>
<dbReference type="Pfam" id="PF13515">
    <property type="entry name" value="FUSC_2"/>
    <property type="match status" value="1"/>
</dbReference>
<feature type="transmembrane region" description="Helical" evidence="5">
    <location>
        <begin position="153"/>
        <end position="170"/>
    </location>
</feature>
<keyword evidence="3 5" id="KW-1133">Transmembrane helix</keyword>
<feature type="transmembrane region" description="Helical" evidence="5">
    <location>
        <begin position="53"/>
        <end position="70"/>
    </location>
</feature>
<name>A0A7I7NLS2_9MYCO</name>
<dbReference type="KEGG" id="mlj:MLAC_19650"/>
<dbReference type="GO" id="GO:0016020">
    <property type="term" value="C:membrane"/>
    <property type="evidence" value="ECO:0007669"/>
    <property type="project" value="UniProtKB-SubCell"/>
</dbReference>
<reference evidence="7 8" key="1">
    <citation type="journal article" date="2019" name="Emerg. Microbes Infect.">
        <title>Comprehensive subspecies identification of 175 nontuberculous mycobacteria species based on 7547 genomic profiles.</title>
        <authorList>
            <person name="Matsumoto Y."/>
            <person name="Kinjo T."/>
            <person name="Motooka D."/>
            <person name="Nabeya D."/>
            <person name="Jung N."/>
            <person name="Uechi K."/>
            <person name="Horii T."/>
            <person name="Iida T."/>
            <person name="Fujita J."/>
            <person name="Nakamura S."/>
        </authorList>
    </citation>
    <scope>NUCLEOTIDE SEQUENCE [LARGE SCALE GENOMIC DNA]</scope>
    <source>
        <strain evidence="7 8">JCM 15657</strain>
    </source>
</reference>
<keyword evidence="2 5" id="KW-0812">Transmembrane</keyword>
<feature type="transmembrane region" description="Helical" evidence="5">
    <location>
        <begin position="77"/>
        <end position="94"/>
    </location>
</feature>
<evidence type="ECO:0000256" key="2">
    <source>
        <dbReference type="ARBA" id="ARBA00022692"/>
    </source>
</evidence>
<evidence type="ECO:0000259" key="6">
    <source>
        <dbReference type="Pfam" id="PF13515"/>
    </source>
</evidence>
<evidence type="ECO:0000256" key="4">
    <source>
        <dbReference type="ARBA" id="ARBA00023136"/>
    </source>
</evidence>
<evidence type="ECO:0000256" key="1">
    <source>
        <dbReference type="ARBA" id="ARBA00004141"/>
    </source>
</evidence>
<keyword evidence="8" id="KW-1185">Reference proteome</keyword>
<feature type="domain" description="Integral membrane bound transporter" evidence="6">
    <location>
        <begin position="37"/>
        <end position="163"/>
    </location>
</feature>
<proteinExistence type="predicted"/>
<organism evidence="7 8">
    <name type="scientific">Mycobacterium lacus</name>
    <dbReference type="NCBI Taxonomy" id="169765"/>
    <lineage>
        <taxon>Bacteria</taxon>
        <taxon>Bacillati</taxon>
        <taxon>Actinomycetota</taxon>
        <taxon>Actinomycetes</taxon>
        <taxon>Mycobacteriales</taxon>
        <taxon>Mycobacteriaceae</taxon>
        <taxon>Mycobacterium</taxon>
    </lineage>
</organism>
<feature type="transmembrane region" description="Helical" evidence="5">
    <location>
        <begin position="100"/>
        <end position="120"/>
    </location>
</feature>
<protein>
    <recommendedName>
        <fullName evidence="6">Integral membrane bound transporter domain-containing protein</fullName>
    </recommendedName>
</protein>
<evidence type="ECO:0000256" key="5">
    <source>
        <dbReference type="SAM" id="Phobius"/>
    </source>
</evidence>
<dbReference type="Proteomes" id="UP000466396">
    <property type="component" value="Chromosome"/>
</dbReference>
<dbReference type="AlphaFoldDB" id="A0A7I7NLS2"/>
<gene>
    <name evidence="7" type="ORF">MLAC_19650</name>
</gene>
<evidence type="ECO:0000313" key="8">
    <source>
        <dbReference type="Proteomes" id="UP000466396"/>
    </source>
</evidence>
<accession>A0A7I7NLS2</accession>
<comment type="subcellular location">
    <subcellularLocation>
        <location evidence="1">Membrane</location>
        <topology evidence="1">Multi-pass membrane protein</topology>
    </subcellularLocation>
</comment>
<sequence length="348" mass="35968">MVNTSLLTRAIDGGHAAVRRLRDVLWAITQASAAAGIAWYIAHDVVGHPDPFFAPIAAAVCVSASNVLHVQRAMQNISGVALGITLGAAVQLLLGTESIAIAVAVFATLCVAVLVGHGFIAQGLTFANQAAGSAILVAAMAGGDRLFERLQEALIGGGLALVFVVLLFPPDPLTMLHDARVGVLGALHNVLAQTADSAGAPATDTSGRPHSAVDRVHERLGELTEARSNARHLVRTAPLRWAARNAVRGADEQAAHLPLLAGSVLHLVHLAPTFASISQPARVAIGDVASALRLAEVDPEAATAHVAAAGRCASALASDDCSTRELVLTSVVRTCVEDLQHMLGLRRD</sequence>
<feature type="transmembrane region" description="Helical" evidence="5">
    <location>
        <begin position="24"/>
        <end position="41"/>
    </location>
</feature>
<keyword evidence="4 5" id="KW-0472">Membrane</keyword>